<dbReference type="Pfam" id="PF02686">
    <property type="entry name" value="GatC"/>
    <property type="match status" value="1"/>
</dbReference>
<comment type="function">
    <text evidence="2">Allows the formation of correctly charged Asn-tRNA(Asn) or Gln-tRNA(Gln) through the transamidation of misacylated Asp-tRNA(Asn) or Glu-tRNA(Gln) in organisms which lack either or both of asparaginyl-tRNA or glutaminyl-tRNA synthetases. The reaction takes place in the presence of glutamine and ATP through an activated phospho-Asp-tRNA(Asn) or phospho-Glu-tRNA(Gln).</text>
</comment>
<evidence type="ECO:0000256" key="1">
    <source>
        <dbReference type="ARBA" id="ARBA00022840"/>
    </source>
</evidence>
<dbReference type="NCBIfam" id="TIGR00135">
    <property type="entry name" value="gatC"/>
    <property type="match status" value="1"/>
</dbReference>
<dbReference type="Gene3D" id="1.10.20.60">
    <property type="entry name" value="Glu-tRNAGln amidotransferase C subunit, N-terminal domain"/>
    <property type="match status" value="1"/>
</dbReference>
<keyword evidence="2" id="KW-0547">Nucleotide-binding</keyword>
<dbReference type="HAMAP" id="MF_00122">
    <property type="entry name" value="GatC"/>
    <property type="match status" value="1"/>
</dbReference>
<dbReference type="SUPFAM" id="SSF141000">
    <property type="entry name" value="Glu-tRNAGln amidotransferase C subunit"/>
    <property type="match status" value="1"/>
</dbReference>
<dbReference type="GO" id="GO:0050567">
    <property type="term" value="F:glutaminyl-tRNA synthase (glutamine-hydrolyzing) activity"/>
    <property type="evidence" value="ECO:0007669"/>
    <property type="project" value="UniProtKB-UniRule"/>
</dbReference>
<dbReference type="AlphaFoldDB" id="A0A1T4WCU9"/>
<proteinExistence type="inferred from homology"/>
<keyword evidence="3" id="KW-0808">Transferase</keyword>
<dbReference type="PANTHER" id="PTHR15004">
    <property type="entry name" value="GLUTAMYL-TRNA(GLN) AMIDOTRANSFERASE SUBUNIT C, MITOCHONDRIAL"/>
    <property type="match status" value="1"/>
</dbReference>
<accession>A0A1T4WCU9</accession>
<evidence type="ECO:0000313" key="3">
    <source>
        <dbReference type="EMBL" id="SKA74521.1"/>
    </source>
</evidence>
<dbReference type="OrthoDB" id="9813938at2"/>
<dbReference type="EC" id="6.3.5.-" evidence="2"/>
<comment type="subunit">
    <text evidence="2">Heterotrimer of A, B and C subunits.</text>
</comment>
<dbReference type="InterPro" id="IPR036113">
    <property type="entry name" value="Asp/Glu-ADT_sf_sub_c"/>
</dbReference>
<dbReference type="GO" id="GO:0006412">
    <property type="term" value="P:translation"/>
    <property type="evidence" value="ECO:0007669"/>
    <property type="project" value="UniProtKB-UniRule"/>
</dbReference>
<gene>
    <name evidence="2" type="primary">gatC</name>
    <name evidence="3" type="ORF">SAMN02745704_00684</name>
</gene>
<evidence type="ECO:0000256" key="2">
    <source>
        <dbReference type="HAMAP-Rule" id="MF_00122"/>
    </source>
</evidence>
<dbReference type="GO" id="GO:0050566">
    <property type="term" value="F:asparaginyl-tRNA synthase (glutamine-hydrolyzing) activity"/>
    <property type="evidence" value="ECO:0007669"/>
    <property type="project" value="RHEA"/>
</dbReference>
<dbReference type="STRING" id="1121449.SAMN02745704_00684"/>
<dbReference type="InterPro" id="IPR003837">
    <property type="entry name" value="GatC"/>
</dbReference>
<dbReference type="GO" id="GO:0070681">
    <property type="term" value="P:glutaminyl-tRNAGln biosynthesis via transamidation"/>
    <property type="evidence" value="ECO:0007669"/>
    <property type="project" value="TreeGrafter"/>
</dbReference>
<name>A0A1T4WCU9_9BACT</name>
<dbReference type="GO" id="GO:0016740">
    <property type="term" value="F:transferase activity"/>
    <property type="evidence" value="ECO:0007669"/>
    <property type="project" value="UniProtKB-KW"/>
</dbReference>
<reference evidence="3 4" key="1">
    <citation type="submission" date="2017-02" db="EMBL/GenBank/DDBJ databases">
        <authorList>
            <person name="Peterson S.W."/>
        </authorList>
    </citation>
    <scope>NUCLEOTIDE SEQUENCE [LARGE SCALE GENOMIC DNA]</scope>
    <source>
        <strain evidence="3 4">DSM 16080</strain>
    </source>
</reference>
<keyword evidence="2" id="KW-0648">Protein biosynthesis</keyword>
<dbReference type="GO" id="GO:0006450">
    <property type="term" value="P:regulation of translational fidelity"/>
    <property type="evidence" value="ECO:0007669"/>
    <property type="project" value="InterPro"/>
</dbReference>
<sequence>MRISPEEVARVARLARLDLSEEKVELFAGQLGDILDHMDKLSEVDTGDVEPLYSPVEHVSVLRPDVAAKEHSREEILSNAPETDGNHFIVPRIV</sequence>
<comment type="catalytic activity">
    <reaction evidence="2">
        <text>L-aspartyl-tRNA(Asn) + L-glutamine + ATP + H2O = L-asparaginyl-tRNA(Asn) + L-glutamate + ADP + phosphate + 2 H(+)</text>
        <dbReference type="Rhea" id="RHEA:14513"/>
        <dbReference type="Rhea" id="RHEA-COMP:9674"/>
        <dbReference type="Rhea" id="RHEA-COMP:9677"/>
        <dbReference type="ChEBI" id="CHEBI:15377"/>
        <dbReference type="ChEBI" id="CHEBI:15378"/>
        <dbReference type="ChEBI" id="CHEBI:29985"/>
        <dbReference type="ChEBI" id="CHEBI:30616"/>
        <dbReference type="ChEBI" id="CHEBI:43474"/>
        <dbReference type="ChEBI" id="CHEBI:58359"/>
        <dbReference type="ChEBI" id="CHEBI:78515"/>
        <dbReference type="ChEBI" id="CHEBI:78516"/>
        <dbReference type="ChEBI" id="CHEBI:456216"/>
    </reaction>
</comment>
<comment type="catalytic activity">
    <reaction evidence="2">
        <text>L-glutamyl-tRNA(Gln) + L-glutamine + ATP + H2O = L-glutaminyl-tRNA(Gln) + L-glutamate + ADP + phosphate + H(+)</text>
        <dbReference type="Rhea" id="RHEA:17521"/>
        <dbReference type="Rhea" id="RHEA-COMP:9681"/>
        <dbReference type="Rhea" id="RHEA-COMP:9684"/>
        <dbReference type="ChEBI" id="CHEBI:15377"/>
        <dbReference type="ChEBI" id="CHEBI:15378"/>
        <dbReference type="ChEBI" id="CHEBI:29985"/>
        <dbReference type="ChEBI" id="CHEBI:30616"/>
        <dbReference type="ChEBI" id="CHEBI:43474"/>
        <dbReference type="ChEBI" id="CHEBI:58359"/>
        <dbReference type="ChEBI" id="CHEBI:78520"/>
        <dbReference type="ChEBI" id="CHEBI:78521"/>
        <dbReference type="ChEBI" id="CHEBI:456216"/>
    </reaction>
</comment>
<dbReference type="GO" id="GO:0005524">
    <property type="term" value="F:ATP binding"/>
    <property type="evidence" value="ECO:0007669"/>
    <property type="project" value="UniProtKB-KW"/>
</dbReference>
<keyword evidence="1 2" id="KW-0067">ATP-binding</keyword>
<dbReference type="EMBL" id="FUYC01000002">
    <property type="protein sequence ID" value="SKA74521.1"/>
    <property type="molecule type" value="Genomic_DNA"/>
</dbReference>
<dbReference type="Proteomes" id="UP000190027">
    <property type="component" value="Unassembled WGS sequence"/>
</dbReference>
<comment type="similarity">
    <text evidence="2">Belongs to the GatC family.</text>
</comment>
<keyword evidence="4" id="KW-1185">Reference proteome</keyword>
<evidence type="ECO:0000313" key="4">
    <source>
        <dbReference type="Proteomes" id="UP000190027"/>
    </source>
</evidence>
<protein>
    <recommendedName>
        <fullName evidence="2">Aspartyl/glutamyl-tRNA(Asn/Gln) amidotransferase subunit C</fullName>
        <shortName evidence="2">Asp/Glu-ADT subunit C</shortName>
        <ecNumber evidence="2">6.3.5.-</ecNumber>
    </recommendedName>
</protein>
<organism evidence="3 4">
    <name type="scientific">Paucidesulfovibrio gracilis DSM 16080</name>
    <dbReference type="NCBI Taxonomy" id="1121449"/>
    <lineage>
        <taxon>Bacteria</taxon>
        <taxon>Pseudomonadati</taxon>
        <taxon>Thermodesulfobacteriota</taxon>
        <taxon>Desulfovibrionia</taxon>
        <taxon>Desulfovibrionales</taxon>
        <taxon>Desulfovibrionaceae</taxon>
        <taxon>Paucidesulfovibrio</taxon>
    </lineage>
</organism>
<dbReference type="PANTHER" id="PTHR15004:SF0">
    <property type="entry name" value="GLUTAMYL-TRNA(GLN) AMIDOTRANSFERASE SUBUNIT C, MITOCHONDRIAL"/>
    <property type="match status" value="1"/>
</dbReference>
<keyword evidence="2" id="KW-0436">Ligase</keyword>
<dbReference type="RefSeq" id="WP_078716247.1">
    <property type="nucleotide sequence ID" value="NZ_FUYC01000002.1"/>
</dbReference>